<evidence type="ECO:0000256" key="1">
    <source>
        <dbReference type="ARBA" id="ARBA00022737"/>
    </source>
</evidence>
<feature type="repeat" description="ANK" evidence="3">
    <location>
        <begin position="155"/>
        <end position="187"/>
    </location>
</feature>
<accession>A0A8W8MJV4</accession>
<sequence length="336" mass="37571">MDEKSLNELIQKGDTKAIEKELNNGLNVDFTFKENSINNEIGGYTLLDVAVSARRKEVVQFLVDHGADVKRSRNWPGATTELIGSFSLQNTCMYSCLVRGDVEIARILVKAGFDVNLQDMRQCSSLWHAVDSGNCEMVDTILESPSVNIELHDMTYLRPLHVAALHGNGKIVTHLLRKGANPNALHVFGNTPLIMACKANSYESVHQLLLYGAKVNTGSIYGVTPLSKFLHNPPTLQDLRIFDLLLSAGASVLDTELNEWKQHEHLQIFLDHPQIYDALKQISSTPSSLKILTCKYIRFRIKKCLMKKQADFNIISVLSSLPLPSMLKQELSLELN</sequence>
<dbReference type="Gene3D" id="1.25.40.20">
    <property type="entry name" value="Ankyrin repeat-containing domain"/>
    <property type="match status" value="2"/>
</dbReference>
<dbReference type="InterPro" id="IPR036770">
    <property type="entry name" value="Ankyrin_rpt-contain_sf"/>
</dbReference>
<keyword evidence="2 3" id="KW-0040">ANK repeat</keyword>
<dbReference type="PROSITE" id="PS50088">
    <property type="entry name" value="ANK_REPEAT"/>
    <property type="match status" value="3"/>
</dbReference>
<dbReference type="Pfam" id="PF12796">
    <property type="entry name" value="Ank_2"/>
    <property type="match status" value="1"/>
</dbReference>
<dbReference type="PANTHER" id="PTHR24198">
    <property type="entry name" value="ANKYRIN REPEAT AND PROTEIN KINASE DOMAIN-CONTAINING PROTEIN"/>
    <property type="match status" value="1"/>
</dbReference>
<reference evidence="4" key="1">
    <citation type="submission" date="2022-08" db="UniProtKB">
        <authorList>
            <consortium name="EnsemblMetazoa"/>
        </authorList>
    </citation>
    <scope>IDENTIFICATION</scope>
    <source>
        <strain evidence="4">05x7-T-G4-1.051#20</strain>
    </source>
</reference>
<evidence type="ECO:0000256" key="2">
    <source>
        <dbReference type="ARBA" id="ARBA00023043"/>
    </source>
</evidence>
<dbReference type="PROSITE" id="PS50297">
    <property type="entry name" value="ANK_REP_REGION"/>
    <property type="match status" value="3"/>
</dbReference>
<dbReference type="SMART" id="SM00248">
    <property type="entry name" value="ANK"/>
    <property type="match status" value="6"/>
</dbReference>
<keyword evidence="1" id="KW-0677">Repeat</keyword>
<evidence type="ECO:0000313" key="5">
    <source>
        <dbReference type="Proteomes" id="UP000005408"/>
    </source>
</evidence>
<dbReference type="AlphaFoldDB" id="A0A8W8MJV4"/>
<organism evidence="4 5">
    <name type="scientific">Magallana gigas</name>
    <name type="common">Pacific oyster</name>
    <name type="synonym">Crassostrea gigas</name>
    <dbReference type="NCBI Taxonomy" id="29159"/>
    <lineage>
        <taxon>Eukaryota</taxon>
        <taxon>Metazoa</taxon>
        <taxon>Spiralia</taxon>
        <taxon>Lophotrochozoa</taxon>
        <taxon>Mollusca</taxon>
        <taxon>Bivalvia</taxon>
        <taxon>Autobranchia</taxon>
        <taxon>Pteriomorphia</taxon>
        <taxon>Ostreida</taxon>
        <taxon>Ostreoidea</taxon>
        <taxon>Ostreidae</taxon>
        <taxon>Magallana</taxon>
    </lineage>
</organism>
<dbReference type="Pfam" id="PF00023">
    <property type="entry name" value="Ank"/>
    <property type="match status" value="1"/>
</dbReference>
<feature type="repeat" description="ANK" evidence="3">
    <location>
        <begin position="42"/>
        <end position="74"/>
    </location>
</feature>
<evidence type="ECO:0000313" key="4">
    <source>
        <dbReference type="EnsemblMetazoa" id="G33313.1:cds"/>
    </source>
</evidence>
<dbReference type="EnsemblMetazoa" id="G33313.1">
    <property type="protein sequence ID" value="G33313.1:cds"/>
    <property type="gene ID" value="G33313"/>
</dbReference>
<evidence type="ECO:0000256" key="3">
    <source>
        <dbReference type="PROSITE-ProRule" id="PRU00023"/>
    </source>
</evidence>
<keyword evidence="5" id="KW-1185">Reference proteome</keyword>
<dbReference type="Proteomes" id="UP000005408">
    <property type="component" value="Unassembled WGS sequence"/>
</dbReference>
<feature type="repeat" description="ANK" evidence="3">
    <location>
        <begin position="188"/>
        <end position="220"/>
    </location>
</feature>
<dbReference type="PANTHER" id="PTHR24198:SF194">
    <property type="entry name" value="INVERSIN-A"/>
    <property type="match status" value="1"/>
</dbReference>
<proteinExistence type="predicted"/>
<dbReference type="SUPFAM" id="SSF48403">
    <property type="entry name" value="Ankyrin repeat"/>
    <property type="match status" value="1"/>
</dbReference>
<dbReference type="InterPro" id="IPR002110">
    <property type="entry name" value="Ankyrin_rpt"/>
</dbReference>
<protein>
    <submittedName>
        <fullName evidence="4">Uncharacterized protein</fullName>
    </submittedName>
</protein>
<name>A0A8W8MJV4_MAGGI</name>